<evidence type="ECO:0000313" key="3">
    <source>
        <dbReference type="Proteomes" id="UP000641454"/>
    </source>
</evidence>
<dbReference type="EMBL" id="JACRUL010000015">
    <property type="protein sequence ID" value="MBC5844433.1"/>
    <property type="molecule type" value="Genomic_DNA"/>
</dbReference>
<keyword evidence="1" id="KW-0812">Transmembrane</keyword>
<reference evidence="2 3" key="1">
    <citation type="submission" date="2020-08" db="EMBL/GenBank/DDBJ databases">
        <title>Description of novel Flavobacterium F-392 isolate.</title>
        <authorList>
            <person name="Saticioglu I.B."/>
            <person name="Duman M."/>
            <person name="Altun S."/>
        </authorList>
    </citation>
    <scope>NUCLEOTIDE SEQUENCE [LARGE SCALE GENOMIC DNA]</scope>
    <source>
        <strain evidence="2 3">F-392</strain>
    </source>
</reference>
<keyword evidence="1" id="KW-0472">Membrane</keyword>
<dbReference type="Proteomes" id="UP000641454">
    <property type="component" value="Unassembled WGS sequence"/>
</dbReference>
<proteinExistence type="predicted"/>
<organism evidence="2 3">
    <name type="scientific">Flavobacterium muglaense</name>
    <dbReference type="NCBI Taxonomy" id="2764716"/>
    <lineage>
        <taxon>Bacteria</taxon>
        <taxon>Pseudomonadati</taxon>
        <taxon>Bacteroidota</taxon>
        <taxon>Flavobacteriia</taxon>
        <taxon>Flavobacteriales</taxon>
        <taxon>Flavobacteriaceae</taxon>
        <taxon>Flavobacterium</taxon>
    </lineage>
</organism>
<dbReference type="AlphaFoldDB" id="A0A923N2F7"/>
<gene>
    <name evidence="2" type="ORF">H8R25_08280</name>
</gene>
<evidence type="ECO:0000313" key="2">
    <source>
        <dbReference type="EMBL" id="MBC5844433.1"/>
    </source>
</evidence>
<keyword evidence="3" id="KW-1185">Reference proteome</keyword>
<protein>
    <recommendedName>
        <fullName evidence="4">Pentapeptide repeat-containing protein</fullName>
    </recommendedName>
</protein>
<feature type="transmembrane region" description="Helical" evidence="1">
    <location>
        <begin position="470"/>
        <end position="488"/>
    </location>
</feature>
<sequence>MSILYPIQEFYKQLRDNDVLDKDIITDYEVILDQSVINWQHRIIKKIIFKEKVVVRDVEINSGFVFENCKFEKGIVFHNVKSINYNSSYNKDSQSLSFINCEAEFIAFENKCVFARSVVIKDNSIINKINIRKTIITNGGFNIRNSTINYLDVTKSSIDLHLNHSIFNQLSKVESLDGDISLVSNVFHNSILFWNIECKFSIVFNYNTFKDTCKFEACRIKKLAIIGDTFEKKAELENRDLSGNSLETYLNKLYISEAKFIGGFDFNGLGGKLENLDIIINPELNGVLKFEGWEIDNTYITGVNQNLKLLFKRMSFRFIVINAFTNYSDISFDKCKGYGDSTLNLHDCDLGATKFNEFSFDTFIKLRFDNVTLDKIKLTTNKWFEDKSLEIEIAEQTEEERFRRKREIYRQLKQALKNSGNQIDSLFFQAREMECYRNELKQSKNYRVGDKTIMSFSSFNDFGLNWVKPVLIVFFSTLFIYILILAGISDEILFSFSCNQSDISNTFNVINSKWATFWNLFNPARRTDLTYGEIIQTDWIYAIDLFHRIFLAIMIFQIIKAFRKHVSN</sequence>
<name>A0A923N2F7_9FLAO</name>
<dbReference type="RefSeq" id="WP_187018102.1">
    <property type="nucleotide sequence ID" value="NZ_JACRUK010000014.1"/>
</dbReference>
<evidence type="ECO:0008006" key="4">
    <source>
        <dbReference type="Google" id="ProtNLM"/>
    </source>
</evidence>
<evidence type="ECO:0000256" key="1">
    <source>
        <dbReference type="SAM" id="Phobius"/>
    </source>
</evidence>
<comment type="caution">
    <text evidence="2">The sequence shown here is derived from an EMBL/GenBank/DDBJ whole genome shotgun (WGS) entry which is preliminary data.</text>
</comment>
<keyword evidence="1" id="KW-1133">Transmembrane helix</keyword>
<accession>A0A923N2F7</accession>